<dbReference type="RefSeq" id="WP_343994429.1">
    <property type="nucleotide sequence ID" value="NZ_BAAANB010000066.1"/>
</dbReference>
<comment type="caution">
    <text evidence="1">The sequence shown here is derived from an EMBL/GenBank/DDBJ whole genome shotgun (WGS) entry which is preliminary data.</text>
</comment>
<gene>
    <name evidence="1" type="ORF">GCM10009740_37830</name>
</gene>
<accession>A0ABN1ZMM7</accession>
<dbReference type="Proteomes" id="UP001501285">
    <property type="component" value="Unassembled WGS sequence"/>
</dbReference>
<name>A0ABN1ZMM7_9MICO</name>
<sequence length="170" mass="18746">MTEHIAQHIPQPSRINFFPGRLLSVGDLEHEQQQARERQWMHNRLLHGHGVVAGLDVTVAGDRVQVSPGFALDSFGREIVLASMTCLDASEVDHESHGRVQVVITWAEEPAGTVLGPAGSVPDSYVNQPLLMLADHVLGELPDHGVLLARLHRRDGQLVADPSVRRHVHR</sequence>
<reference evidence="1 2" key="1">
    <citation type="journal article" date="2019" name="Int. J. Syst. Evol. Microbiol.">
        <title>The Global Catalogue of Microorganisms (GCM) 10K type strain sequencing project: providing services to taxonomists for standard genome sequencing and annotation.</title>
        <authorList>
            <consortium name="The Broad Institute Genomics Platform"/>
            <consortium name="The Broad Institute Genome Sequencing Center for Infectious Disease"/>
            <person name="Wu L."/>
            <person name="Ma J."/>
        </authorList>
    </citation>
    <scope>NUCLEOTIDE SEQUENCE [LARGE SCALE GENOMIC DNA]</scope>
    <source>
        <strain evidence="1 2">JCM 14283</strain>
    </source>
</reference>
<proteinExistence type="predicted"/>
<dbReference type="EMBL" id="BAAANB010000066">
    <property type="protein sequence ID" value="GAA1501202.1"/>
    <property type="molecule type" value="Genomic_DNA"/>
</dbReference>
<keyword evidence="2" id="KW-1185">Reference proteome</keyword>
<organism evidence="1 2">
    <name type="scientific">Terrabacter terrae</name>
    <dbReference type="NCBI Taxonomy" id="318434"/>
    <lineage>
        <taxon>Bacteria</taxon>
        <taxon>Bacillati</taxon>
        <taxon>Actinomycetota</taxon>
        <taxon>Actinomycetes</taxon>
        <taxon>Micrococcales</taxon>
        <taxon>Intrasporangiaceae</taxon>
        <taxon>Terrabacter</taxon>
    </lineage>
</organism>
<evidence type="ECO:0000313" key="2">
    <source>
        <dbReference type="Proteomes" id="UP001501285"/>
    </source>
</evidence>
<protein>
    <submittedName>
        <fullName evidence="1">Uncharacterized protein</fullName>
    </submittedName>
</protein>
<evidence type="ECO:0000313" key="1">
    <source>
        <dbReference type="EMBL" id="GAA1501202.1"/>
    </source>
</evidence>